<sequence>MYYFYSLAAMIGIYSILTLSTNLLIGYGGIVSMSQASIFGIAAYTVAILTLHGVNWWLSLLPAILLTILANILLTIPSLRANGFCYMVITFAFSKFMTTGFSSWELTGGSYGLYGIPRASIFGISITNGLRQMVFVWCILAVCFLVARRLIRSPYGQLVEAVRQEPAAVAAVGKSPLRIKVVNSAVSGVFAAVAGGLYVQYITYIEAANFNQDASFNLTVYVFLGGAATLLGSIAGPVFMLLIPQLISLLPIPPSMTGPLQQLIYGLLLVCFMLFRPDGLVRKGAGGGSGNMRLPGRRRSHADA</sequence>
<keyword evidence="3 6" id="KW-0812">Transmembrane</keyword>
<protein>
    <submittedName>
        <fullName evidence="7">Branched-chain amino acid ABC transporter permease</fullName>
    </submittedName>
</protein>
<evidence type="ECO:0000256" key="5">
    <source>
        <dbReference type="ARBA" id="ARBA00023136"/>
    </source>
</evidence>
<comment type="caution">
    <text evidence="7">The sequence shown here is derived from an EMBL/GenBank/DDBJ whole genome shotgun (WGS) entry which is preliminary data.</text>
</comment>
<evidence type="ECO:0000256" key="1">
    <source>
        <dbReference type="ARBA" id="ARBA00004651"/>
    </source>
</evidence>
<keyword evidence="8" id="KW-1185">Reference proteome</keyword>
<evidence type="ECO:0000256" key="6">
    <source>
        <dbReference type="SAM" id="Phobius"/>
    </source>
</evidence>
<dbReference type="Proteomes" id="UP000661435">
    <property type="component" value="Unassembled WGS sequence"/>
</dbReference>
<dbReference type="Pfam" id="PF02653">
    <property type="entry name" value="BPD_transp_2"/>
    <property type="match status" value="1"/>
</dbReference>
<keyword evidence="4 6" id="KW-1133">Transmembrane helix</keyword>
<organism evidence="7 8">
    <name type="scientific">Lawsonibacter hominis</name>
    <dbReference type="NCBI Taxonomy" id="2763053"/>
    <lineage>
        <taxon>Bacteria</taxon>
        <taxon>Bacillati</taxon>
        <taxon>Bacillota</taxon>
        <taxon>Clostridia</taxon>
        <taxon>Eubacteriales</taxon>
        <taxon>Oscillospiraceae</taxon>
        <taxon>Lawsonibacter</taxon>
    </lineage>
</organism>
<feature type="transmembrane region" description="Helical" evidence="6">
    <location>
        <begin position="6"/>
        <end position="25"/>
    </location>
</feature>
<feature type="transmembrane region" description="Helical" evidence="6">
    <location>
        <begin position="121"/>
        <end position="147"/>
    </location>
</feature>
<dbReference type="InterPro" id="IPR001851">
    <property type="entry name" value="ABC_transp_permease"/>
</dbReference>
<dbReference type="RefSeq" id="WP_186906257.1">
    <property type="nucleotide sequence ID" value="NZ_JACOPP010000001.1"/>
</dbReference>
<comment type="subcellular location">
    <subcellularLocation>
        <location evidence="1">Cell membrane</location>
        <topology evidence="1">Multi-pass membrane protein</topology>
    </subcellularLocation>
</comment>
<dbReference type="PANTHER" id="PTHR30482">
    <property type="entry name" value="HIGH-AFFINITY BRANCHED-CHAIN AMINO ACID TRANSPORT SYSTEM PERMEASE"/>
    <property type="match status" value="1"/>
</dbReference>
<dbReference type="InterPro" id="IPR043428">
    <property type="entry name" value="LivM-like"/>
</dbReference>
<evidence type="ECO:0000313" key="7">
    <source>
        <dbReference type="EMBL" id="MBC5732358.1"/>
    </source>
</evidence>
<dbReference type="GO" id="GO:0015658">
    <property type="term" value="F:branched-chain amino acid transmembrane transporter activity"/>
    <property type="evidence" value="ECO:0007669"/>
    <property type="project" value="InterPro"/>
</dbReference>
<name>A0A8J6J1Z6_9FIRM</name>
<dbReference type="EMBL" id="JACOPP010000001">
    <property type="protein sequence ID" value="MBC5732358.1"/>
    <property type="molecule type" value="Genomic_DNA"/>
</dbReference>
<gene>
    <name evidence="7" type="ORF">H8S57_01280</name>
</gene>
<evidence type="ECO:0000256" key="3">
    <source>
        <dbReference type="ARBA" id="ARBA00022692"/>
    </source>
</evidence>
<dbReference type="PANTHER" id="PTHR30482:SF10">
    <property type="entry name" value="HIGH-AFFINITY BRANCHED-CHAIN AMINO ACID TRANSPORT PROTEIN BRAE"/>
    <property type="match status" value="1"/>
</dbReference>
<accession>A0A8J6J1Z6</accession>
<feature type="transmembrane region" description="Helical" evidence="6">
    <location>
        <begin position="181"/>
        <end position="201"/>
    </location>
</feature>
<proteinExistence type="predicted"/>
<dbReference type="CDD" id="cd06581">
    <property type="entry name" value="TM_PBP1_LivM_like"/>
    <property type="match status" value="1"/>
</dbReference>
<feature type="transmembrane region" description="Helical" evidence="6">
    <location>
        <begin position="30"/>
        <end position="50"/>
    </location>
</feature>
<feature type="transmembrane region" description="Helical" evidence="6">
    <location>
        <begin position="255"/>
        <end position="275"/>
    </location>
</feature>
<evidence type="ECO:0000256" key="2">
    <source>
        <dbReference type="ARBA" id="ARBA00022475"/>
    </source>
</evidence>
<reference evidence="7" key="1">
    <citation type="submission" date="2020-08" db="EMBL/GenBank/DDBJ databases">
        <title>Genome public.</title>
        <authorList>
            <person name="Liu C."/>
            <person name="Sun Q."/>
        </authorList>
    </citation>
    <scope>NUCLEOTIDE SEQUENCE</scope>
    <source>
        <strain evidence="7">NSJ-51</strain>
    </source>
</reference>
<dbReference type="AlphaFoldDB" id="A0A8J6J1Z6"/>
<keyword evidence="5 6" id="KW-0472">Membrane</keyword>
<evidence type="ECO:0000256" key="4">
    <source>
        <dbReference type="ARBA" id="ARBA00022989"/>
    </source>
</evidence>
<keyword evidence="2" id="KW-1003">Cell membrane</keyword>
<evidence type="ECO:0000313" key="8">
    <source>
        <dbReference type="Proteomes" id="UP000661435"/>
    </source>
</evidence>
<feature type="transmembrane region" description="Helical" evidence="6">
    <location>
        <begin position="221"/>
        <end position="243"/>
    </location>
</feature>
<dbReference type="GO" id="GO:0005886">
    <property type="term" value="C:plasma membrane"/>
    <property type="evidence" value="ECO:0007669"/>
    <property type="project" value="UniProtKB-SubCell"/>
</dbReference>